<sequence>MPYYPLHPFFAPPVRLNRPPLPLEKKRRAFVWPKDGRRDRTKFGRFMDIMQGKGPDIFVSEYGRKDQPTRGRWTNRNWLDRDAWGREHLDLSTPSMPWAKRRRNEAYNFRTSKYERERTGEDPWGRMYVRNPFVLTDARWLPGADADAMPFGYRCAHGDYHKWVHYP</sequence>
<dbReference type="Proteomes" id="UP000799302">
    <property type="component" value="Unassembled WGS sequence"/>
</dbReference>
<keyword evidence="2" id="KW-1185">Reference proteome</keyword>
<dbReference type="AlphaFoldDB" id="A0A6A6TYP7"/>
<organism evidence="1 2">
    <name type="scientific">Microthyrium microscopicum</name>
    <dbReference type="NCBI Taxonomy" id="703497"/>
    <lineage>
        <taxon>Eukaryota</taxon>
        <taxon>Fungi</taxon>
        <taxon>Dikarya</taxon>
        <taxon>Ascomycota</taxon>
        <taxon>Pezizomycotina</taxon>
        <taxon>Dothideomycetes</taxon>
        <taxon>Dothideomycetes incertae sedis</taxon>
        <taxon>Microthyriales</taxon>
        <taxon>Microthyriaceae</taxon>
        <taxon>Microthyrium</taxon>
    </lineage>
</organism>
<dbReference type="EMBL" id="MU004244">
    <property type="protein sequence ID" value="KAF2663988.1"/>
    <property type="molecule type" value="Genomic_DNA"/>
</dbReference>
<gene>
    <name evidence="1" type="ORF">BT63DRAFT_461105</name>
</gene>
<proteinExistence type="predicted"/>
<evidence type="ECO:0000313" key="2">
    <source>
        <dbReference type="Proteomes" id="UP000799302"/>
    </source>
</evidence>
<protein>
    <submittedName>
        <fullName evidence="1">Uncharacterized protein</fullName>
    </submittedName>
</protein>
<dbReference type="OrthoDB" id="5331170at2759"/>
<reference evidence="1" key="1">
    <citation type="journal article" date="2020" name="Stud. Mycol.">
        <title>101 Dothideomycetes genomes: a test case for predicting lifestyles and emergence of pathogens.</title>
        <authorList>
            <person name="Haridas S."/>
            <person name="Albert R."/>
            <person name="Binder M."/>
            <person name="Bloem J."/>
            <person name="Labutti K."/>
            <person name="Salamov A."/>
            <person name="Andreopoulos B."/>
            <person name="Baker S."/>
            <person name="Barry K."/>
            <person name="Bills G."/>
            <person name="Bluhm B."/>
            <person name="Cannon C."/>
            <person name="Castanera R."/>
            <person name="Culley D."/>
            <person name="Daum C."/>
            <person name="Ezra D."/>
            <person name="Gonzalez J."/>
            <person name="Henrissat B."/>
            <person name="Kuo A."/>
            <person name="Liang C."/>
            <person name="Lipzen A."/>
            <person name="Lutzoni F."/>
            <person name="Magnuson J."/>
            <person name="Mondo S."/>
            <person name="Nolan M."/>
            <person name="Ohm R."/>
            <person name="Pangilinan J."/>
            <person name="Park H.-J."/>
            <person name="Ramirez L."/>
            <person name="Alfaro M."/>
            <person name="Sun H."/>
            <person name="Tritt A."/>
            <person name="Yoshinaga Y."/>
            <person name="Zwiers L.-H."/>
            <person name="Turgeon B."/>
            <person name="Goodwin S."/>
            <person name="Spatafora J."/>
            <person name="Crous P."/>
            <person name="Grigoriev I."/>
        </authorList>
    </citation>
    <scope>NUCLEOTIDE SEQUENCE</scope>
    <source>
        <strain evidence="1">CBS 115976</strain>
    </source>
</reference>
<accession>A0A6A6TYP7</accession>
<evidence type="ECO:0000313" key="1">
    <source>
        <dbReference type="EMBL" id="KAF2663988.1"/>
    </source>
</evidence>
<name>A0A6A6TYP7_9PEZI</name>